<feature type="compositionally biased region" description="Low complexity" evidence="2">
    <location>
        <begin position="1"/>
        <end position="10"/>
    </location>
</feature>
<dbReference type="GO" id="GO:0005737">
    <property type="term" value="C:cytoplasm"/>
    <property type="evidence" value="ECO:0007669"/>
    <property type="project" value="TreeGrafter"/>
</dbReference>
<dbReference type="CDD" id="cd00052">
    <property type="entry name" value="EH"/>
    <property type="match status" value="1"/>
</dbReference>
<feature type="domain" description="EH" evidence="3">
    <location>
        <begin position="522"/>
        <end position="610"/>
    </location>
</feature>
<dbReference type="InterPro" id="IPR000261">
    <property type="entry name" value="EH_dom"/>
</dbReference>
<dbReference type="Gene3D" id="1.10.238.10">
    <property type="entry name" value="EF-hand"/>
    <property type="match status" value="1"/>
</dbReference>
<dbReference type="InterPro" id="IPR040990">
    <property type="entry name" value="DUF5600"/>
</dbReference>
<feature type="region of interest" description="Disordered" evidence="2">
    <location>
        <begin position="1"/>
        <end position="25"/>
    </location>
</feature>
<dbReference type="InterPro" id="IPR002048">
    <property type="entry name" value="EF_hand_dom"/>
</dbReference>
<reference evidence="6" key="1">
    <citation type="submission" date="2025-08" db="UniProtKB">
        <authorList>
            <consortium name="RefSeq"/>
        </authorList>
    </citation>
    <scope>IDENTIFICATION</scope>
    <source>
        <tissue evidence="6">Sperm</tissue>
    </source>
</reference>
<feature type="domain" description="EF-hand" evidence="4">
    <location>
        <begin position="559"/>
        <end position="589"/>
    </location>
</feature>
<dbReference type="RefSeq" id="XP_032819748.1">
    <property type="nucleotide sequence ID" value="XM_032963857.1"/>
</dbReference>
<proteinExistence type="predicted"/>
<gene>
    <name evidence="6" type="primary">LOC116947752</name>
</gene>
<dbReference type="Pfam" id="PF12763">
    <property type="entry name" value="EH"/>
    <property type="match status" value="1"/>
</dbReference>
<evidence type="ECO:0000256" key="2">
    <source>
        <dbReference type="SAM" id="MobiDB-lite"/>
    </source>
</evidence>
<dbReference type="InterPro" id="IPR011992">
    <property type="entry name" value="EF-hand-dom_pair"/>
</dbReference>
<dbReference type="Gene3D" id="3.40.50.300">
    <property type="entry name" value="P-loop containing nucleotide triphosphate hydrolases"/>
    <property type="match status" value="1"/>
</dbReference>
<feature type="compositionally biased region" description="Acidic residues" evidence="2">
    <location>
        <begin position="501"/>
        <end position="511"/>
    </location>
</feature>
<evidence type="ECO:0000313" key="5">
    <source>
        <dbReference type="Proteomes" id="UP001318040"/>
    </source>
</evidence>
<dbReference type="GO" id="GO:0006897">
    <property type="term" value="P:endocytosis"/>
    <property type="evidence" value="ECO:0007669"/>
    <property type="project" value="TreeGrafter"/>
</dbReference>
<dbReference type="PROSITE" id="PS50031">
    <property type="entry name" value="EH"/>
    <property type="match status" value="1"/>
</dbReference>
<evidence type="ECO:0000259" key="4">
    <source>
        <dbReference type="PROSITE" id="PS50222"/>
    </source>
</evidence>
<dbReference type="InterPro" id="IPR027417">
    <property type="entry name" value="P-loop_NTPase"/>
</dbReference>
<dbReference type="GO" id="GO:0005886">
    <property type="term" value="C:plasma membrane"/>
    <property type="evidence" value="ECO:0007669"/>
    <property type="project" value="TreeGrafter"/>
</dbReference>
<dbReference type="InterPro" id="IPR018247">
    <property type="entry name" value="EF_Hand_1_Ca_BS"/>
</dbReference>
<dbReference type="PANTHER" id="PTHR11216">
    <property type="entry name" value="EH DOMAIN"/>
    <property type="match status" value="1"/>
</dbReference>
<dbReference type="GO" id="GO:0005509">
    <property type="term" value="F:calcium ion binding"/>
    <property type="evidence" value="ECO:0007669"/>
    <property type="project" value="InterPro"/>
</dbReference>
<evidence type="ECO:0000259" key="3">
    <source>
        <dbReference type="PROSITE" id="PS50031"/>
    </source>
</evidence>
<feature type="region of interest" description="Disordered" evidence="2">
    <location>
        <begin position="495"/>
        <end position="515"/>
    </location>
</feature>
<dbReference type="SUPFAM" id="SSF47473">
    <property type="entry name" value="EF-hand"/>
    <property type="match status" value="1"/>
</dbReference>
<dbReference type="GeneID" id="116947752"/>
<keyword evidence="1" id="KW-0106">Calcium</keyword>
<dbReference type="SMART" id="SM00027">
    <property type="entry name" value="EH"/>
    <property type="match status" value="1"/>
</dbReference>
<sequence>MLSRLRGSSASRRETQPQQEDEAERLPAARALARLYRQHVLPIERRYGFHVAYRAAELRDAEFDSPPTVLLLGAPAAGKTSLLRYLLGGPSSQQQQFLQQLQQGVLQPGSATTSVTIVQHGEAPGSVTPGHALVLEANSAFAGLAAFGSAAMSRVVRVQLPCPILESVTFVDTPGIPNDEIATGQHGSTPLPGGYGGLLAWLCERADRVALVCDAPRPSVSERGALATALRSLRRHLHPHKLRVLLLRADELGEPGSLLRAHGALCWSLGRLLGRGHPQQQQQQQKTRQGHQMTLVSPPRVYAAAFRDGPLRWDWNRDLLEVNERDFMNDLRSLPRLAPLRRLNDVIARARLARAHACIVSALHSQLPLFGRRAALTELVAQGGLAPVLEVAQQRWGLPVGDRPEMEPMQEWLMHCDMSFIRPMERRLLAAVDTLLQRDAPALLSRFRSEASSCTSSSSSSSRRPRPSLLLLPGGQALPASSLGPFAEDLGFVSATSPTCGDDDGDGDDDASSPAPWALSEEKALYEELFRSLSPVRGRVSGASARLVLLRSRLPACALRRVWRLSDVDADGMLDSDEFTVANHLVAAALRGHELPRELPPHLVPPSKRDRGRGHRAAAAAAAAAGVGERGDSGAPADCGVGQSERPAE</sequence>
<dbReference type="Pfam" id="PF18150">
    <property type="entry name" value="DUF5600"/>
    <property type="match status" value="1"/>
</dbReference>
<protein>
    <submittedName>
        <fullName evidence="6">EH domain-containing protein 3-like</fullName>
    </submittedName>
</protein>
<dbReference type="PROSITE" id="PS50222">
    <property type="entry name" value="EF_HAND_2"/>
    <property type="match status" value="1"/>
</dbReference>
<keyword evidence="5" id="KW-1185">Reference proteome</keyword>
<dbReference type="KEGG" id="pmrn:116947752"/>
<dbReference type="Gene3D" id="1.10.268.20">
    <property type="match status" value="1"/>
</dbReference>
<dbReference type="GO" id="GO:0016197">
    <property type="term" value="P:endosomal transport"/>
    <property type="evidence" value="ECO:0007669"/>
    <property type="project" value="TreeGrafter"/>
</dbReference>
<evidence type="ECO:0000256" key="1">
    <source>
        <dbReference type="ARBA" id="ARBA00022837"/>
    </source>
</evidence>
<dbReference type="AlphaFoldDB" id="A0AAJ7TKP3"/>
<dbReference type="PROSITE" id="PS00018">
    <property type="entry name" value="EF_HAND_1"/>
    <property type="match status" value="1"/>
</dbReference>
<dbReference type="PANTHER" id="PTHR11216:SF174">
    <property type="entry name" value="GH06923P"/>
    <property type="match status" value="1"/>
</dbReference>
<organism evidence="5 6">
    <name type="scientific">Petromyzon marinus</name>
    <name type="common">Sea lamprey</name>
    <dbReference type="NCBI Taxonomy" id="7757"/>
    <lineage>
        <taxon>Eukaryota</taxon>
        <taxon>Metazoa</taxon>
        <taxon>Chordata</taxon>
        <taxon>Craniata</taxon>
        <taxon>Vertebrata</taxon>
        <taxon>Cyclostomata</taxon>
        <taxon>Hyperoartia</taxon>
        <taxon>Petromyzontiformes</taxon>
        <taxon>Petromyzontidae</taxon>
        <taxon>Petromyzon</taxon>
    </lineage>
</organism>
<evidence type="ECO:0000313" key="6">
    <source>
        <dbReference type="RefSeq" id="XP_032819748.1"/>
    </source>
</evidence>
<feature type="region of interest" description="Disordered" evidence="2">
    <location>
        <begin position="452"/>
        <end position="471"/>
    </location>
</feature>
<feature type="region of interest" description="Disordered" evidence="2">
    <location>
        <begin position="597"/>
        <end position="649"/>
    </location>
</feature>
<accession>A0AAJ7TKP3</accession>
<dbReference type="SUPFAM" id="SSF52540">
    <property type="entry name" value="P-loop containing nucleoside triphosphate hydrolases"/>
    <property type="match status" value="1"/>
</dbReference>
<name>A0AAJ7TKP3_PETMA</name>
<dbReference type="Proteomes" id="UP001318040">
    <property type="component" value="Chromosome 31"/>
</dbReference>